<comment type="function">
    <text evidence="8 9">Catalyzes the reduction of 1-pyrroline-5-carboxylate (PCA) to L-proline.</text>
</comment>
<dbReference type="InterPro" id="IPR029036">
    <property type="entry name" value="P5CR_dimer"/>
</dbReference>
<dbReference type="Gene3D" id="3.40.50.720">
    <property type="entry name" value="NAD(P)-binding Rossmann-like Domain"/>
    <property type="match status" value="1"/>
</dbReference>
<dbReference type="NCBIfam" id="TIGR00112">
    <property type="entry name" value="proC"/>
    <property type="match status" value="1"/>
</dbReference>
<gene>
    <name evidence="9 14" type="primary">proC</name>
    <name evidence="14" type="ORF">PNO30_04355</name>
</gene>
<dbReference type="RefSeq" id="WP_271987283.1">
    <property type="nucleotide sequence ID" value="NZ_JAQMFS010000055.1"/>
</dbReference>
<feature type="binding site" evidence="11">
    <location>
        <begin position="6"/>
        <end position="11"/>
    </location>
    <ligand>
        <name>NADP(+)</name>
        <dbReference type="ChEBI" id="CHEBI:58349"/>
    </ligand>
</feature>
<dbReference type="EC" id="1.5.1.2" evidence="9 10"/>
<evidence type="ECO:0000259" key="12">
    <source>
        <dbReference type="Pfam" id="PF03807"/>
    </source>
</evidence>
<dbReference type="SUPFAM" id="SSF51735">
    <property type="entry name" value="NAD(P)-binding Rossmann-fold domains"/>
    <property type="match status" value="1"/>
</dbReference>
<dbReference type="FunFam" id="1.10.3730.10:FF:000001">
    <property type="entry name" value="Pyrroline-5-carboxylate reductase"/>
    <property type="match status" value="1"/>
</dbReference>
<protein>
    <recommendedName>
        <fullName evidence="9 10">Pyrroline-5-carboxylate reductase</fullName>
        <shortName evidence="9">P5C reductase</shortName>
        <shortName evidence="9">P5CR</shortName>
        <ecNumber evidence="9 10">1.5.1.2</ecNumber>
    </recommendedName>
    <alternativeName>
        <fullName evidence="9">PCA reductase</fullName>
    </alternativeName>
</protein>
<name>A0AAW6B2C7_9BACL</name>
<organism evidence="14 15">
    <name type="scientific">Gemella haemolysans</name>
    <dbReference type="NCBI Taxonomy" id="1379"/>
    <lineage>
        <taxon>Bacteria</taxon>
        <taxon>Bacillati</taxon>
        <taxon>Bacillota</taxon>
        <taxon>Bacilli</taxon>
        <taxon>Bacillales</taxon>
        <taxon>Gemellaceae</taxon>
        <taxon>Gemella</taxon>
    </lineage>
</organism>
<dbReference type="InterPro" id="IPR036291">
    <property type="entry name" value="NAD(P)-bd_dom_sf"/>
</dbReference>
<dbReference type="AlphaFoldDB" id="A0AAW6B2C7"/>
<evidence type="ECO:0000256" key="9">
    <source>
        <dbReference type="HAMAP-Rule" id="MF_01925"/>
    </source>
</evidence>
<feature type="domain" description="Pyrroline-5-carboxylate reductase catalytic N-terminal" evidence="12">
    <location>
        <begin position="2"/>
        <end position="95"/>
    </location>
</feature>
<comment type="pathway">
    <text evidence="9">Amino-acid biosynthesis; L-proline biosynthesis; L-proline from L-glutamate 5-semialdehyde: step 1/1.</text>
</comment>
<dbReference type="HAMAP" id="MF_01925">
    <property type="entry name" value="P5C_reductase"/>
    <property type="match status" value="1"/>
</dbReference>
<dbReference type="InterPro" id="IPR028939">
    <property type="entry name" value="P5C_Rdtase_cat_N"/>
</dbReference>
<evidence type="ECO:0000256" key="5">
    <source>
        <dbReference type="ARBA" id="ARBA00022650"/>
    </source>
</evidence>
<evidence type="ECO:0000313" key="15">
    <source>
        <dbReference type="Proteomes" id="UP001212217"/>
    </source>
</evidence>
<evidence type="ECO:0000256" key="6">
    <source>
        <dbReference type="ARBA" id="ARBA00022857"/>
    </source>
</evidence>
<dbReference type="PIRSF" id="PIRSF000193">
    <property type="entry name" value="Pyrrol-5-carb_rd"/>
    <property type="match status" value="1"/>
</dbReference>
<dbReference type="Proteomes" id="UP001212217">
    <property type="component" value="Unassembled WGS sequence"/>
</dbReference>
<evidence type="ECO:0000256" key="7">
    <source>
        <dbReference type="ARBA" id="ARBA00023002"/>
    </source>
</evidence>
<evidence type="ECO:0000256" key="3">
    <source>
        <dbReference type="ARBA" id="ARBA00022490"/>
    </source>
</evidence>
<evidence type="ECO:0000313" key="14">
    <source>
        <dbReference type="EMBL" id="MDB6186013.1"/>
    </source>
</evidence>
<keyword evidence="4 9" id="KW-0028">Amino-acid biosynthesis</keyword>
<proteinExistence type="inferred from homology"/>
<dbReference type="InterPro" id="IPR000304">
    <property type="entry name" value="Pyrroline-COOH_reductase"/>
</dbReference>
<evidence type="ECO:0000256" key="2">
    <source>
        <dbReference type="ARBA" id="ARBA00005525"/>
    </source>
</evidence>
<dbReference type="GO" id="GO:0004735">
    <property type="term" value="F:pyrroline-5-carboxylate reductase activity"/>
    <property type="evidence" value="ECO:0007669"/>
    <property type="project" value="UniProtKB-UniRule"/>
</dbReference>
<dbReference type="EMBL" id="JAQMFS010000055">
    <property type="protein sequence ID" value="MDB6186013.1"/>
    <property type="molecule type" value="Genomic_DNA"/>
</dbReference>
<keyword evidence="5 9" id="KW-0641">Proline biosynthesis</keyword>
<dbReference type="Pfam" id="PF14748">
    <property type="entry name" value="P5CR_dimer"/>
    <property type="match status" value="1"/>
</dbReference>
<dbReference type="SUPFAM" id="SSF48179">
    <property type="entry name" value="6-phosphogluconate dehydrogenase C-terminal domain-like"/>
    <property type="match status" value="1"/>
</dbReference>
<dbReference type="Pfam" id="PF03807">
    <property type="entry name" value="F420_oxidored"/>
    <property type="match status" value="1"/>
</dbReference>
<comment type="catalytic activity">
    <reaction evidence="9">
        <text>L-proline + NAD(+) = (S)-1-pyrroline-5-carboxylate + NADH + 2 H(+)</text>
        <dbReference type="Rhea" id="RHEA:14105"/>
        <dbReference type="ChEBI" id="CHEBI:15378"/>
        <dbReference type="ChEBI" id="CHEBI:17388"/>
        <dbReference type="ChEBI" id="CHEBI:57540"/>
        <dbReference type="ChEBI" id="CHEBI:57945"/>
        <dbReference type="ChEBI" id="CHEBI:60039"/>
        <dbReference type="EC" id="1.5.1.2"/>
    </reaction>
</comment>
<evidence type="ECO:0000256" key="11">
    <source>
        <dbReference type="PIRSR" id="PIRSR000193-1"/>
    </source>
</evidence>
<keyword evidence="7 9" id="KW-0560">Oxidoreductase</keyword>
<dbReference type="InterPro" id="IPR008927">
    <property type="entry name" value="6-PGluconate_DH-like_C_sf"/>
</dbReference>
<dbReference type="GO" id="GO:0005737">
    <property type="term" value="C:cytoplasm"/>
    <property type="evidence" value="ECO:0007669"/>
    <property type="project" value="UniProtKB-SubCell"/>
</dbReference>
<dbReference type="FunFam" id="3.40.50.720:FF:000190">
    <property type="entry name" value="Pyrroline-5-carboxylate reductase"/>
    <property type="match status" value="1"/>
</dbReference>
<evidence type="ECO:0000256" key="4">
    <source>
        <dbReference type="ARBA" id="ARBA00022605"/>
    </source>
</evidence>
<feature type="domain" description="Pyrroline-5-carboxylate reductase dimerisation" evidence="13">
    <location>
        <begin position="158"/>
        <end position="260"/>
    </location>
</feature>
<dbReference type="PANTHER" id="PTHR11645">
    <property type="entry name" value="PYRROLINE-5-CARBOXYLATE REDUCTASE"/>
    <property type="match status" value="1"/>
</dbReference>
<evidence type="ECO:0000256" key="8">
    <source>
        <dbReference type="ARBA" id="ARBA00058118"/>
    </source>
</evidence>
<dbReference type="PANTHER" id="PTHR11645:SF0">
    <property type="entry name" value="PYRROLINE-5-CARBOXYLATE REDUCTASE 3"/>
    <property type="match status" value="1"/>
</dbReference>
<evidence type="ECO:0000256" key="10">
    <source>
        <dbReference type="NCBIfam" id="TIGR00112"/>
    </source>
</evidence>
<dbReference type="Gene3D" id="1.10.3730.10">
    <property type="entry name" value="ProC C-terminal domain-like"/>
    <property type="match status" value="1"/>
</dbReference>
<reference evidence="14" key="1">
    <citation type="submission" date="2023-08" db="EMBL/GenBank/DDBJ databases">
        <title>Dental plaque isolates bound by oral lectin ZG16B.</title>
        <authorList>
            <person name="Ghosh S."/>
        </authorList>
    </citation>
    <scope>NUCLEOTIDE SEQUENCE</scope>
    <source>
        <strain evidence="14">DP3_5B</strain>
    </source>
</reference>
<evidence type="ECO:0000256" key="1">
    <source>
        <dbReference type="ARBA" id="ARBA00004496"/>
    </source>
</evidence>
<comment type="similarity">
    <text evidence="2 9">Belongs to the pyrroline-5-carboxylate reductase family.</text>
</comment>
<sequence>MKLGFIGVGNMGKAILEGLLRSCKVSSTDIFVRNSSDRSTRNVAEETGAVFCKSLEEVVENSDIVFLGVKPYLVGTVLDEVSLSLKNKIVISMAAAVEINDLEKKIPETKIVRIMPNTPVKIGSGVVGVTFNSLVAAEEKILVLDLLNNLGITEEILEKDMAALTALSGSGPAYGYLFIEALADGAVLNGLKRDVAYRLAASTVLGAAKMVLETKEHPGKLKDDVCSPSGSTIEAVRVLEEKNFRSAVIECEKACFDKLDRMK</sequence>
<dbReference type="GO" id="GO:0055129">
    <property type="term" value="P:L-proline biosynthetic process"/>
    <property type="evidence" value="ECO:0007669"/>
    <property type="project" value="UniProtKB-UniRule"/>
</dbReference>
<accession>A0AAW6B2C7</accession>
<comment type="subcellular location">
    <subcellularLocation>
        <location evidence="1 9">Cytoplasm</location>
    </subcellularLocation>
</comment>
<comment type="catalytic activity">
    <reaction evidence="9">
        <text>L-proline + NADP(+) = (S)-1-pyrroline-5-carboxylate + NADPH + 2 H(+)</text>
        <dbReference type="Rhea" id="RHEA:14109"/>
        <dbReference type="ChEBI" id="CHEBI:15378"/>
        <dbReference type="ChEBI" id="CHEBI:17388"/>
        <dbReference type="ChEBI" id="CHEBI:57783"/>
        <dbReference type="ChEBI" id="CHEBI:58349"/>
        <dbReference type="ChEBI" id="CHEBI:60039"/>
        <dbReference type="EC" id="1.5.1.2"/>
    </reaction>
</comment>
<keyword evidence="6 9" id="KW-0521">NADP</keyword>
<comment type="caution">
    <text evidence="14">The sequence shown here is derived from an EMBL/GenBank/DDBJ whole genome shotgun (WGS) entry which is preliminary data.</text>
</comment>
<keyword evidence="3 9" id="KW-0963">Cytoplasm</keyword>
<evidence type="ECO:0000259" key="13">
    <source>
        <dbReference type="Pfam" id="PF14748"/>
    </source>
</evidence>